<dbReference type="Pfam" id="PF06594">
    <property type="entry name" value="HCBP_related"/>
    <property type="match status" value="1"/>
</dbReference>
<dbReference type="SUPFAM" id="SSF49313">
    <property type="entry name" value="Cadherin-like"/>
    <property type="match status" value="1"/>
</dbReference>
<reference evidence="5" key="1">
    <citation type="submission" date="2021-02" db="EMBL/GenBank/DDBJ databases">
        <title>Neisseriaceae sp. 26B isolated from the cloaca of a Common Toad-headed Turtle (Mesoclemmys nasuta).</title>
        <authorList>
            <person name="Spergser J."/>
            <person name="Busse H.-J."/>
        </authorList>
    </citation>
    <scope>NUCLEOTIDE SEQUENCE</scope>
    <source>
        <strain evidence="5">26B</strain>
    </source>
</reference>
<dbReference type="InterPro" id="IPR050557">
    <property type="entry name" value="RTX_toxin/Mannuronan_C5-epim"/>
</dbReference>
<feature type="domain" description="Dystroglycan-type cadherin-like" evidence="4">
    <location>
        <begin position="2"/>
        <end position="76"/>
    </location>
</feature>
<dbReference type="PANTHER" id="PTHR38340">
    <property type="entry name" value="S-LAYER PROTEIN"/>
    <property type="match status" value="1"/>
</dbReference>
<gene>
    <name evidence="5" type="ORF">JQU52_00960</name>
</gene>
<dbReference type="EMBL" id="CP069798">
    <property type="protein sequence ID" value="QRQ82049.1"/>
    <property type="molecule type" value="Genomic_DNA"/>
</dbReference>
<dbReference type="GO" id="GO:0005576">
    <property type="term" value="C:extracellular region"/>
    <property type="evidence" value="ECO:0007669"/>
    <property type="project" value="UniProtKB-SubCell"/>
</dbReference>
<dbReference type="InterPro" id="IPR015919">
    <property type="entry name" value="Cadherin-like_sf"/>
</dbReference>
<dbReference type="Pfam" id="PF05345">
    <property type="entry name" value="He_PIG"/>
    <property type="match status" value="1"/>
</dbReference>
<evidence type="ECO:0000256" key="1">
    <source>
        <dbReference type="ARBA" id="ARBA00004613"/>
    </source>
</evidence>
<name>A0A892ZMF9_9NEIS</name>
<dbReference type="GO" id="GO:0016020">
    <property type="term" value="C:membrane"/>
    <property type="evidence" value="ECO:0007669"/>
    <property type="project" value="InterPro"/>
</dbReference>
<dbReference type="PANTHER" id="PTHR38340:SF1">
    <property type="entry name" value="S-LAYER PROTEIN"/>
    <property type="match status" value="1"/>
</dbReference>
<dbReference type="InterPro" id="IPR011049">
    <property type="entry name" value="Serralysin-like_metalloprot_C"/>
</dbReference>
<dbReference type="InterPro" id="IPR006644">
    <property type="entry name" value="Cadg"/>
</dbReference>
<evidence type="ECO:0000259" key="4">
    <source>
        <dbReference type="SMART" id="SM00736"/>
    </source>
</evidence>
<dbReference type="PRINTS" id="PR00313">
    <property type="entry name" value="CABNDNGRPT"/>
</dbReference>
<dbReference type="InterPro" id="IPR001343">
    <property type="entry name" value="Hemolysn_Ca-bd"/>
</dbReference>
<dbReference type="GO" id="GO:0005509">
    <property type="term" value="F:calcium ion binding"/>
    <property type="evidence" value="ECO:0007669"/>
    <property type="project" value="InterPro"/>
</dbReference>
<organism evidence="5 6">
    <name type="scientific">Paralysiella testudinis</name>
    <dbReference type="NCBI Taxonomy" id="2809020"/>
    <lineage>
        <taxon>Bacteria</taxon>
        <taxon>Pseudomonadati</taxon>
        <taxon>Pseudomonadota</taxon>
        <taxon>Betaproteobacteria</taxon>
        <taxon>Neisseriales</taxon>
        <taxon>Neisseriaceae</taxon>
        <taxon>Paralysiella</taxon>
    </lineage>
</organism>
<dbReference type="InterPro" id="IPR010566">
    <property type="entry name" value="Haemolys_ca-bd"/>
</dbReference>
<dbReference type="PROSITE" id="PS00330">
    <property type="entry name" value="HEMOLYSIN_CALCIUM"/>
    <property type="match status" value="3"/>
</dbReference>
<keyword evidence="3" id="KW-0106">Calcium</keyword>
<evidence type="ECO:0000313" key="6">
    <source>
        <dbReference type="Proteomes" id="UP000653156"/>
    </source>
</evidence>
<sequence length="289" mass="30437">MFSDADGDVLHYTVVQSNGVPLPAWLSYDAASQTLSGTAGKDDIGKLSLMVVAQDPAGASAQQAFTLTVAADNAVYITGFGISGLGDDEIVGSAGDDIIWANAGNDTVYAGKGNDFVNGGLGDDHLFGEEGNDTLQGGLGDDVLSGGLGNDKLEGGLGNDTYLFAKGDGQDRIYDLGGSNDTLTLSDLTVNDVWFARQGNHLEISVIGSEDKITVENQFLWFFGHPNKVENIRLDNGIHIADTQLDKLINAMAAFAPGQNNGKSVPEQMQQYMHQIGAADYWQGNSGIL</sequence>
<dbReference type="RefSeq" id="WP_230339343.1">
    <property type="nucleotide sequence ID" value="NZ_CP069798.1"/>
</dbReference>
<proteinExistence type="predicted"/>
<dbReference type="InterPro" id="IPR013783">
    <property type="entry name" value="Ig-like_fold"/>
</dbReference>
<dbReference type="KEGG" id="ptes:JQU52_00960"/>
<evidence type="ECO:0000313" key="5">
    <source>
        <dbReference type="EMBL" id="QRQ82049.1"/>
    </source>
</evidence>
<comment type="subcellular location">
    <subcellularLocation>
        <location evidence="1">Secreted</location>
    </subcellularLocation>
</comment>
<dbReference type="InterPro" id="IPR018511">
    <property type="entry name" value="Hemolysin-typ_Ca-bd_CS"/>
</dbReference>
<dbReference type="SMART" id="SM00736">
    <property type="entry name" value="CADG"/>
    <property type="match status" value="1"/>
</dbReference>
<keyword evidence="2" id="KW-0964">Secreted</keyword>
<evidence type="ECO:0000256" key="3">
    <source>
        <dbReference type="ARBA" id="ARBA00022837"/>
    </source>
</evidence>
<dbReference type="Gene3D" id="2.60.40.10">
    <property type="entry name" value="Immunoglobulins"/>
    <property type="match status" value="1"/>
</dbReference>
<accession>A0A892ZMF9</accession>
<dbReference type="Proteomes" id="UP000653156">
    <property type="component" value="Chromosome"/>
</dbReference>
<dbReference type="Gene3D" id="2.150.10.10">
    <property type="entry name" value="Serralysin-like metalloprotease, C-terminal"/>
    <property type="match status" value="1"/>
</dbReference>
<dbReference type="AlphaFoldDB" id="A0A892ZMF9"/>
<dbReference type="Pfam" id="PF00353">
    <property type="entry name" value="HemolysinCabind"/>
    <property type="match status" value="2"/>
</dbReference>
<evidence type="ECO:0000256" key="2">
    <source>
        <dbReference type="ARBA" id="ARBA00022525"/>
    </source>
</evidence>
<keyword evidence="6" id="KW-1185">Reference proteome</keyword>
<protein>
    <recommendedName>
        <fullName evidence="4">Dystroglycan-type cadherin-like domain-containing protein</fullName>
    </recommendedName>
</protein>
<dbReference type="SUPFAM" id="SSF51120">
    <property type="entry name" value="beta-Roll"/>
    <property type="match status" value="1"/>
</dbReference>